<dbReference type="EMBL" id="JAVDTX010000005">
    <property type="protein sequence ID" value="MDR6845595.1"/>
    <property type="molecule type" value="Genomic_DNA"/>
</dbReference>
<protein>
    <recommendedName>
        <fullName evidence="3">RES domain-containing protein</fullName>
    </recommendedName>
</protein>
<accession>A0ABU1S4P4</accession>
<comment type="caution">
    <text evidence="1">The sequence shown here is derived from an EMBL/GenBank/DDBJ whole genome shotgun (WGS) entry which is preliminary data.</text>
</comment>
<proteinExistence type="predicted"/>
<name>A0ABU1S4P4_9FLAO</name>
<evidence type="ECO:0008006" key="3">
    <source>
        <dbReference type="Google" id="ProtNLM"/>
    </source>
</evidence>
<keyword evidence="2" id="KW-1185">Reference proteome</keyword>
<evidence type="ECO:0000313" key="2">
    <source>
        <dbReference type="Proteomes" id="UP001261871"/>
    </source>
</evidence>
<dbReference type="Proteomes" id="UP001261871">
    <property type="component" value="Unassembled WGS sequence"/>
</dbReference>
<gene>
    <name evidence="1" type="ORF">J2W95_002305</name>
</gene>
<sequence length="287" mass="33050">MENLKKLQELNLNSCSIEEIDQLLNNIGPLPIMRTEYSEGKIFDRAQRNKDEEPDFTTVKRMSYVPKENNKDYLRASTPDHTMFYGSVLKDHYTTDDVGYTRMTACCETSELLRDNKIPEGERIITLGTWQVQEPITLATIFDPTKDYELDYLNEIKQDYLISIDRNPDLKEKGLAYLKFLATEFSKDVKSGNNHEYHISALFTKIISNTGVDGVLYPSVRSAGIGLCVALHPRVADKLKLIMVNKCYIKKKDNKVSIGYLKRCNVNPSSETFELLEMEEFNLIYQK</sequence>
<organism evidence="1 2">
    <name type="scientific">Flavobacterium granuli</name>
    <dbReference type="NCBI Taxonomy" id="280093"/>
    <lineage>
        <taxon>Bacteria</taxon>
        <taxon>Pseudomonadati</taxon>
        <taxon>Bacteroidota</taxon>
        <taxon>Flavobacteriia</taxon>
        <taxon>Flavobacteriales</taxon>
        <taxon>Flavobacteriaceae</taxon>
        <taxon>Flavobacterium</taxon>
    </lineage>
</organism>
<reference evidence="1 2" key="1">
    <citation type="submission" date="2023-07" db="EMBL/GenBank/DDBJ databases">
        <title>Sorghum-associated microbial communities from plants grown in Nebraska, USA.</title>
        <authorList>
            <person name="Schachtman D."/>
        </authorList>
    </citation>
    <scope>NUCLEOTIDE SEQUENCE [LARGE SCALE GENOMIC DNA]</scope>
    <source>
        <strain evidence="1 2">BE124</strain>
    </source>
</reference>
<dbReference type="RefSeq" id="WP_310007036.1">
    <property type="nucleotide sequence ID" value="NZ_JAVDTX010000005.1"/>
</dbReference>
<evidence type="ECO:0000313" key="1">
    <source>
        <dbReference type="EMBL" id="MDR6845595.1"/>
    </source>
</evidence>